<protein>
    <recommendedName>
        <fullName evidence="2">ArsA/GET3 Anion-transporting ATPase-like domain-containing protein</fullName>
    </recommendedName>
</protein>
<dbReference type="AlphaFoldDB" id="A0ABD3NI44"/>
<keyword evidence="4" id="KW-1185">Reference proteome</keyword>
<dbReference type="InterPro" id="IPR027417">
    <property type="entry name" value="P-loop_NTPase"/>
</dbReference>
<evidence type="ECO:0000259" key="2">
    <source>
        <dbReference type="Pfam" id="PF02374"/>
    </source>
</evidence>
<name>A0ABD3NI44_9STRA</name>
<feature type="domain" description="ArsA/GET3 Anion-transporting ATPase-like" evidence="2">
    <location>
        <begin position="28"/>
        <end position="58"/>
    </location>
</feature>
<evidence type="ECO:0000313" key="4">
    <source>
        <dbReference type="Proteomes" id="UP001530315"/>
    </source>
</evidence>
<dbReference type="Pfam" id="PF02374">
    <property type="entry name" value="ArsA_ATPase"/>
    <property type="match status" value="1"/>
</dbReference>
<comment type="caution">
    <text evidence="3">The sequence shown here is derived from an EMBL/GenBank/DDBJ whole genome shotgun (WGS) entry which is preliminary data.</text>
</comment>
<gene>
    <name evidence="3" type="ORF">ACHAW5_003496</name>
</gene>
<proteinExistence type="inferred from homology"/>
<evidence type="ECO:0000313" key="3">
    <source>
        <dbReference type="EMBL" id="KAL3775593.1"/>
    </source>
</evidence>
<dbReference type="PANTHER" id="PTHR10803:SF3">
    <property type="entry name" value="ATPASE GET3"/>
    <property type="match status" value="1"/>
</dbReference>
<sequence>MADVSYDFDDEDLPDPSLKNILEQETLQWIFVGGKGGVGKTTTSCCLGTQLAKHRKKVSTNANVVFLSLAMSAADELSIG</sequence>
<organism evidence="3 4">
    <name type="scientific">Stephanodiscus triporus</name>
    <dbReference type="NCBI Taxonomy" id="2934178"/>
    <lineage>
        <taxon>Eukaryota</taxon>
        <taxon>Sar</taxon>
        <taxon>Stramenopiles</taxon>
        <taxon>Ochrophyta</taxon>
        <taxon>Bacillariophyta</taxon>
        <taxon>Coscinodiscophyceae</taxon>
        <taxon>Thalassiosirophycidae</taxon>
        <taxon>Stephanodiscales</taxon>
        <taxon>Stephanodiscaceae</taxon>
        <taxon>Stephanodiscus</taxon>
    </lineage>
</organism>
<dbReference type="Gene3D" id="3.40.50.300">
    <property type="entry name" value="P-loop containing nucleotide triphosphate hydrolases"/>
    <property type="match status" value="1"/>
</dbReference>
<dbReference type="InterPro" id="IPR016300">
    <property type="entry name" value="ATPase_ArsA/GET3"/>
</dbReference>
<reference evidence="3 4" key="1">
    <citation type="submission" date="2024-10" db="EMBL/GenBank/DDBJ databases">
        <title>Updated reference genomes for cyclostephanoid diatoms.</title>
        <authorList>
            <person name="Roberts W.R."/>
            <person name="Alverson A.J."/>
        </authorList>
    </citation>
    <scope>NUCLEOTIDE SEQUENCE [LARGE SCALE GENOMIC DNA]</scope>
    <source>
        <strain evidence="3 4">AJA276-08</strain>
    </source>
</reference>
<dbReference type="PANTHER" id="PTHR10803">
    <property type="entry name" value="ARSENICAL PUMP-DRIVING ATPASE ARSENITE-TRANSLOCATING ATPASE"/>
    <property type="match status" value="1"/>
</dbReference>
<dbReference type="SUPFAM" id="SSF52540">
    <property type="entry name" value="P-loop containing nucleoside triphosphate hydrolases"/>
    <property type="match status" value="1"/>
</dbReference>
<evidence type="ECO:0000256" key="1">
    <source>
        <dbReference type="ARBA" id="ARBA00011040"/>
    </source>
</evidence>
<dbReference type="InterPro" id="IPR025723">
    <property type="entry name" value="ArsA/GET3_ATPase-like"/>
</dbReference>
<dbReference type="Proteomes" id="UP001530315">
    <property type="component" value="Unassembled WGS sequence"/>
</dbReference>
<comment type="similarity">
    <text evidence="1">Belongs to the arsA ATPase family.</text>
</comment>
<accession>A0ABD3NI44</accession>
<dbReference type="EMBL" id="JALLAZ020001406">
    <property type="protein sequence ID" value="KAL3775593.1"/>
    <property type="molecule type" value="Genomic_DNA"/>
</dbReference>